<accession>A0ABW3Q1J7</accession>
<reference evidence="3" key="1">
    <citation type="journal article" date="2019" name="Int. J. Syst. Evol. Microbiol.">
        <title>The Global Catalogue of Microorganisms (GCM) 10K type strain sequencing project: providing services to taxonomists for standard genome sequencing and annotation.</title>
        <authorList>
            <consortium name="The Broad Institute Genomics Platform"/>
            <consortium name="The Broad Institute Genome Sequencing Center for Infectious Disease"/>
            <person name="Wu L."/>
            <person name="Ma J."/>
        </authorList>
    </citation>
    <scope>NUCLEOTIDE SEQUENCE [LARGE SCALE GENOMIC DNA]</scope>
    <source>
        <strain evidence="3">CCUG 53519</strain>
    </source>
</reference>
<proteinExistence type="predicted"/>
<evidence type="ECO:0000313" key="3">
    <source>
        <dbReference type="Proteomes" id="UP001597169"/>
    </source>
</evidence>
<protein>
    <submittedName>
        <fullName evidence="2">Uncharacterized protein</fullName>
    </submittedName>
</protein>
<dbReference type="RefSeq" id="WP_280142887.1">
    <property type="nucleotide sequence ID" value="NZ_JBHTKX010000005.1"/>
</dbReference>
<sequence length="43" mass="4962">MTSKYKVTKKYRHGLANEFASEVLGKNKNHQRQLNRARLGSSN</sequence>
<comment type="caution">
    <text evidence="2">The sequence shown here is derived from an EMBL/GenBank/DDBJ whole genome shotgun (WGS) entry which is preliminary data.</text>
</comment>
<keyword evidence="3" id="KW-1185">Reference proteome</keyword>
<evidence type="ECO:0000256" key="1">
    <source>
        <dbReference type="SAM" id="MobiDB-lite"/>
    </source>
</evidence>
<feature type="region of interest" description="Disordered" evidence="1">
    <location>
        <begin position="23"/>
        <end position="43"/>
    </location>
</feature>
<gene>
    <name evidence="2" type="ORF">ACFQ3J_22690</name>
</gene>
<dbReference type="EMBL" id="JBHTKX010000005">
    <property type="protein sequence ID" value="MFD1130947.1"/>
    <property type="molecule type" value="Genomic_DNA"/>
</dbReference>
<evidence type="ECO:0000313" key="2">
    <source>
        <dbReference type="EMBL" id="MFD1130947.1"/>
    </source>
</evidence>
<organism evidence="2 3">
    <name type="scientific">Paenibacillus provencensis</name>
    <dbReference type="NCBI Taxonomy" id="441151"/>
    <lineage>
        <taxon>Bacteria</taxon>
        <taxon>Bacillati</taxon>
        <taxon>Bacillota</taxon>
        <taxon>Bacilli</taxon>
        <taxon>Bacillales</taxon>
        <taxon>Paenibacillaceae</taxon>
        <taxon>Paenibacillus</taxon>
    </lineage>
</organism>
<name>A0ABW3Q1J7_9BACL</name>
<dbReference type="Proteomes" id="UP001597169">
    <property type="component" value="Unassembled WGS sequence"/>
</dbReference>